<evidence type="ECO:0000256" key="10">
    <source>
        <dbReference type="ARBA" id="ARBA00029668"/>
    </source>
</evidence>
<dbReference type="OrthoDB" id="5151075at2759"/>
<protein>
    <recommendedName>
        <fullName evidence="5 13">Inositol oxygenase</fullName>
        <ecNumber evidence="4 13">1.13.99.1</ecNumber>
    </recommendedName>
    <alternativeName>
        <fullName evidence="10 13">Myo-inositol oxygenase</fullName>
    </alternativeName>
</protein>
<sequence length="192" mass="22354">MILEVCAPFQQDGKNYRNYEEDPKNRIQSRVRNHYYNQHRLQTVEFVDKMHKKWLSFNHDRMPILEALEVLADFLDESDPDVDEANLIHAYQTAEQLRKAHPNKPWMHLVGLVHDLGKVMSVWGEEQWAVTGDTYPVGCAPSDTIVYGEGSFEGNPDMLNPKYNTFPLADHQEHSIAEPSWECTMLIVVWRT</sequence>
<feature type="binding site" evidence="12">
    <location>
        <position position="89"/>
    </location>
    <ligand>
        <name>Fe cation</name>
        <dbReference type="ChEBI" id="CHEBI:24875"/>
        <label>1</label>
    </ligand>
</feature>
<dbReference type="AlphaFoldDB" id="A0A3P7KK40"/>
<feature type="binding site" evidence="12">
    <location>
        <position position="115"/>
    </location>
    <ligand>
        <name>Fe cation</name>
        <dbReference type="ChEBI" id="CHEBI:24875"/>
        <label>1</label>
    </ligand>
</feature>
<comment type="cofactor">
    <cofactor evidence="12 13">
        <name>Fe cation</name>
        <dbReference type="ChEBI" id="CHEBI:24875"/>
    </cofactor>
    <text evidence="12 13">Binds 2 iron ions per subunit.</text>
</comment>
<keyword evidence="6 13" id="KW-0963">Cytoplasm</keyword>
<comment type="catalytic activity">
    <reaction evidence="11 13">
        <text>myo-inositol + O2 = D-glucuronate + H2O + H(+)</text>
        <dbReference type="Rhea" id="RHEA:23696"/>
        <dbReference type="ChEBI" id="CHEBI:15377"/>
        <dbReference type="ChEBI" id="CHEBI:15378"/>
        <dbReference type="ChEBI" id="CHEBI:15379"/>
        <dbReference type="ChEBI" id="CHEBI:17268"/>
        <dbReference type="ChEBI" id="CHEBI:58720"/>
        <dbReference type="EC" id="1.13.99.1"/>
    </reaction>
</comment>
<proteinExistence type="inferred from homology"/>
<gene>
    <name evidence="14" type="ORF">SVUK_LOCUS3336</name>
</gene>
<dbReference type="Pfam" id="PF05153">
    <property type="entry name" value="MIOX"/>
    <property type="match status" value="1"/>
</dbReference>
<keyword evidence="8 13" id="KW-0560">Oxidoreductase</keyword>
<evidence type="ECO:0000256" key="7">
    <source>
        <dbReference type="ARBA" id="ARBA00022723"/>
    </source>
</evidence>
<evidence type="ECO:0000256" key="5">
    <source>
        <dbReference type="ARBA" id="ARBA00019269"/>
    </source>
</evidence>
<dbReference type="PANTHER" id="PTHR12588">
    <property type="entry name" value="MYOINOSITOL OXYGENASE"/>
    <property type="match status" value="1"/>
</dbReference>
<dbReference type="GO" id="GO:0019310">
    <property type="term" value="P:inositol catabolic process"/>
    <property type="evidence" value="ECO:0007669"/>
    <property type="project" value="UniProtKB-UniRule"/>
</dbReference>
<evidence type="ECO:0000313" key="15">
    <source>
        <dbReference type="Proteomes" id="UP000270094"/>
    </source>
</evidence>
<reference evidence="14 15" key="1">
    <citation type="submission" date="2018-11" db="EMBL/GenBank/DDBJ databases">
        <authorList>
            <consortium name="Pathogen Informatics"/>
        </authorList>
    </citation>
    <scope>NUCLEOTIDE SEQUENCE [LARGE SCALE GENOMIC DNA]</scope>
</reference>
<name>A0A3P7KK40_STRVU</name>
<comment type="subcellular location">
    <subcellularLocation>
        <location evidence="1 13">Cytoplasm</location>
    </subcellularLocation>
</comment>
<evidence type="ECO:0000256" key="9">
    <source>
        <dbReference type="ARBA" id="ARBA00023004"/>
    </source>
</evidence>
<keyword evidence="15" id="KW-1185">Reference proteome</keyword>
<dbReference type="GO" id="GO:0005737">
    <property type="term" value="C:cytoplasm"/>
    <property type="evidence" value="ECO:0007669"/>
    <property type="project" value="UniProtKB-SubCell"/>
</dbReference>
<keyword evidence="9 12" id="KW-0408">Iron</keyword>
<organism evidence="14 15">
    <name type="scientific">Strongylus vulgaris</name>
    <name type="common">Blood worm</name>
    <dbReference type="NCBI Taxonomy" id="40348"/>
    <lineage>
        <taxon>Eukaryota</taxon>
        <taxon>Metazoa</taxon>
        <taxon>Ecdysozoa</taxon>
        <taxon>Nematoda</taxon>
        <taxon>Chromadorea</taxon>
        <taxon>Rhabditida</taxon>
        <taxon>Rhabditina</taxon>
        <taxon>Rhabditomorpha</taxon>
        <taxon>Strongyloidea</taxon>
        <taxon>Strongylidae</taxon>
        <taxon>Strongylus</taxon>
    </lineage>
</organism>
<dbReference type="Proteomes" id="UP000270094">
    <property type="component" value="Unassembled WGS sequence"/>
</dbReference>
<keyword evidence="7 12" id="KW-0479">Metal-binding</keyword>
<comment type="similarity">
    <text evidence="3 13">Belongs to the myo-inositol oxygenase family.</text>
</comment>
<evidence type="ECO:0000256" key="4">
    <source>
        <dbReference type="ARBA" id="ARBA00011919"/>
    </source>
</evidence>
<evidence type="ECO:0000256" key="6">
    <source>
        <dbReference type="ARBA" id="ARBA00022490"/>
    </source>
</evidence>
<dbReference type="GO" id="GO:0050113">
    <property type="term" value="F:inositol oxygenase activity"/>
    <property type="evidence" value="ECO:0007669"/>
    <property type="project" value="UniProtKB-UniRule"/>
</dbReference>
<evidence type="ECO:0000256" key="3">
    <source>
        <dbReference type="ARBA" id="ARBA00005286"/>
    </source>
</evidence>
<accession>A0A3P7KK40</accession>
<dbReference type="InterPro" id="IPR007828">
    <property type="entry name" value="Inositol_oxygenase"/>
</dbReference>
<dbReference type="EMBL" id="UYYB01008470">
    <property type="protein sequence ID" value="VDM68338.1"/>
    <property type="molecule type" value="Genomic_DNA"/>
</dbReference>
<evidence type="ECO:0000256" key="1">
    <source>
        <dbReference type="ARBA" id="ARBA00004496"/>
    </source>
</evidence>
<comment type="pathway">
    <text evidence="2 13">Polyol metabolism; myo-inositol degradation into D-glucuronate; D-glucuronate from myo-inositol: step 1/1.</text>
</comment>
<dbReference type="PANTHER" id="PTHR12588:SF0">
    <property type="entry name" value="INOSITOL OXYGENASE"/>
    <property type="match status" value="1"/>
</dbReference>
<evidence type="ECO:0000256" key="11">
    <source>
        <dbReference type="ARBA" id="ARBA00048271"/>
    </source>
</evidence>
<evidence type="ECO:0000313" key="14">
    <source>
        <dbReference type="EMBL" id="VDM68338.1"/>
    </source>
</evidence>
<evidence type="ECO:0000256" key="13">
    <source>
        <dbReference type="RuleBase" id="RU367039"/>
    </source>
</evidence>
<dbReference type="SUPFAM" id="SSF109604">
    <property type="entry name" value="HD-domain/PDEase-like"/>
    <property type="match status" value="1"/>
</dbReference>
<evidence type="ECO:0000256" key="2">
    <source>
        <dbReference type="ARBA" id="ARBA00005167"/>
    </source>
</evidence>
<dbReference type="UniPathway" id="UPA00111">
    <property type="reaction ID" value="UER00527"/>
</dbReference>
<evidence type="ECO:0000256" key="8">
    <source>
        <dbReference type="ARBA" id="ARBA00023002"/>
    </source>
</evidence>
<dbReference type="EC" id="1.13.99.1" evidence="4 13"/>
<dbReference type="GO" id="GO:0005506">
    <property type="term" value="F:iron ion binding"/>
    <property type="evidence" value="ECO:0007669"/>
    <property type="project" value="InterPro"/>
</dbReference>
<feature type="binding site" evidence="12">
    <location>
        <position position="114"/>
    </location>
    <ligand>
        <name>Fe cation</name>
        <dbReference type="ChEBI" id="CHEBI:24875"/>
        <label>1</label>
    </ligand>
</feature>
<evidence type="ECO:0000256" key="12">
    <source>
        <dbReference type="PIRSR" id="PIRSR607828-2"/>
    </source>
</evidence>